<gene>
    <name evidence="1" type="ORF">MNBD_NITROSPINAE04-689</name>
</gene>
<reference evidence="1" key="1">
    <citation type="submission" date="2018-06" db="EMBL/GenBank/DDBJ databases">
        <authorList>
            <person name="Zhirakovskaya E."/>
        </authorList>
    </citation>
    <scope>NUCLEOTIDE SEQUENCE</scope>
</reference>
<evidence type="ECO:0000313" key="1">
    <source>
        <dbReference type="EMBL" id="VAX22847.1"/>
    </source>
</evidence>
<organism evidence="1">
    <name type="scientific">hydrothermal vent metagenome</name>
    <dbReference type="NCBI Taxonomy" id="652676"/>
    <lineage>
        <taxon>unclassified sequences</taxon>
        <taxon>metagenomes</taxon>
        <taxon>ecological metagenomes</taxon>
    </lineage>
</organism>
<proteinExistence type="predicted"/>
<accession>A0A3B1D2A4</accession>
<protein>
    <submittedName>
        <fullName evidence="1">Uncharacterized protein</fullName>
    </submittedName>
</protein>
<name>A0A3B1D2A4_9ZZZZ</name>
<sequence length="46" mass="5397">MIYSKPGIPRPIVIPKYRAVDVDLIQKNLKSANMTRDYNFAFLDKR</sequence>
<dbReference type="EMBL" id="UOGA01000232">
    <property type="protein sequence ID" value="VAX22847.1"/>
    <property type="molecule type" value="Genomic_DNA"/>
</dbReference>
<dbReference type="AlphaFoldDB" id="A0A3B1D2A4"/>